<dbReference type="EMBL" id="CP073721">
    <property type="protein sequence ID" value="UWZ37924.1"/>
    <property type="molecule type" value="Genomic_DNA"/>
</dbReference>
<reference evidence="1" key="1">
    <citation type="submission" date="2021-04" db="EMBL/GenBank/DDBJ databases">
        <title>Biosynthetic gene clusters of Dactylosporangioum roseum.</title>
        <authorList>
            <person name="Hartkoorn R.C."/>
            <person name="Beaudoing E."/>
            <person name="Hot D."/>
            <person name="Moureu S."/>
        </authorList>
    </citation>
    <scope>NUCLEOTIDE SEQUENCE</scope>
    <source>
        <strain evidence="1">NRRL B-16295</strain>
    </source>
</reference>
<proteinExistence type="predicted"/>
<name>A0ABY5Z8E7_9ACTN</name>
<dbReference type="RefSeq" id="WP_260727286.1">
    <property type="nucleotide sequence ID" value="NZ_BAAABS010000033.1"/>
</dbReference>
<keyword evidence="2" id="KW-1185">Reference proteome</keyword>
<sequence>MTGDNVKVVAAVSSTAALPLPQLLEPTTPIEGNCPACGGAYVPLAQDGSQPAGVCYPPTVDYPVPGHEMPIPAWCATRQAHVWRNADGVLESDRPCVGCRDTGRIAFGSAEDGTPPAWRPCPACCPTPADVKAHEEAVAKYGEDYF</sequence>
<protein>
    <submittedName>
        <fullName evidence="1">Uncharacterized protein</fullName>
    </submittedName>
</protein>
<gene>
    <name evidence="1" type="ORF">Drose_06505</name>
</gene>
<evidence type="ECO:0000313" key="1">
    <source>
        <dbReference type="EMBL" id="UWZ37924.1"/>
    </source>
</evidence>
<accession>A0ABY5Z8E7</accession>
<dbReference type="Proteomes" id="UP001058271">
    <property type="component" value="Chromosome"/>
</dbReference>
<evidence type="ECO:0000313" key="2">
    <source>
        <dbReference type="Proteomes" id="UP001058271"/>
    </source>
</evidence>
<organism evidence="1 2">
    <name type="scientific">Dactylosporangium roseum</name>
    <dbReference type="NCBI Taxonomy" id="47989"/>
    <lineage>
        <taxon>Bacteria</taxon>
        <taxon>Bacillati</taxon>
        <taxon>Actinomycetota</taxon>
        <taxon>Actinomycetes</taxon>
        <taxon>Micromonosporales</taxon>
        <taxon>Micromonosporaceae</taxon>
        <taxon>Dactylosporangium</taxon>
    </lineage>
</organism>